<comment type="caution">
    <text evidence="10">The sequence shown here is derived from an EMBL/GenBank/DDBJ whole genome shotgun (WGS) entry which is preliminary data.</text>
</comment>
<dbReference type="InterPro" id="IPR006710">
    <property type="entry name" value="Glyco_hydro_43"/>
</dbReference>
<organism evidence="10 11">
    <name type="scientific">Bacteroides oleiciplenus</name>
    <dbReference type="NCBI Taxonomy" id="626931"/>
    <lineage>
        <taxon>Bacteria</taxon>
        <taxon>Pseudomonadati</taxon>
        <taxon>Bacteroidota</taxon>
        <taxon>Bacteroidia</taxon>
        <taxon>Bacteroidales</taxon>
        <taxon>Bacteroidaceae</taxon>
        <taxon>Bacteroides</taxon>
    </lineage>
</organism>
<keyword evidence="9" id="KW-0732">Signal</keyword>
<evidence type="ECO:0000256" key="2">
    <source>
        <dbReference type="ARBA" id="ARBA00022651"/>
    </source>
</evidence>
<keyword evidence="3 8" id="KW-0378">Hydrolase</keyword>
<dbReference type="Pfam" id="PF04616">
    <property type="entry name" value="Glyco_hydro_43"/>
    <property type="match status" value="1"/>
</dbReference>
<evidence type="ECO:0000313" key="10">
    <source>
        <dbReference type="EMBL" id="RGN30190.1"/>
    </source>
</evidence>
<feature type="site" description="Important for catalytic activity, responsible for pKa modulation of the active site Glu and correct orientation of both the proton donor and substrate" evidence="7">
    <location>
        <position position="144"/>
    </location>
</feature>
<evidence type="ECO:0000256" key="3">
    <source>
        <dbReference type="ARBA" id="ARBA00022801"/>
    </source>
</evidence>
<dbReference type="GO" id="GO:0004553">
    <property type="term" value="F:hydrolase activity, hydrolyzing O-glycosyl compounds"/>
    <property type="evidence" value="ECO:0007669"/>
    <property type="project" value="InterPro"/>
</dbReference>
<comment type="similarity">
    <text evidence="1 8">Belongs to the glycosyl hydrolase 43 family.</text>
</comment>
<dbReference type="EMBL" id="QSUL01000030">
    <property type="protein sequence ID" value="RGN30190.1"/>
    <property type="molecule type" value="Genomic_DNA"/>
</dbReference>
<dbReference type="SUPFAM" id="SSF75005">
    <property type="entry name" value="Arabinanase/levansucrase/invertase"/>
    <property type="match status" value="1"/>
</dbReference>
<keyword evidence="5 8" id="KW-0326">Glycosidase</keyword>
<evidence type="ECO:0000256" key="6">
    <source>
        <dbReference type="PIRSR" id="PIRSR606710-1"/>
    </source>
</evidence>
<name>A0A3E5AY11_9BACE</name>
<evidence type="ECO:0000256" key="8">
    <source>
        <dbReference type="RuleBase" id="RU361187"/>
    </source>
</evidence>
<evidence type="ECO:0000256" key="1">
    <source>
        <dbReference type="ARBA" id="ARBA00009865"/>
    </source>
</evidence>
<protein>
    <submittedName>
        <fullName evidence="10">1,4-beta-xylanase</fullName>
    </submittedName>
</protein>
<evidence type="ECO:0000313" key="11">
    <source>
        <dbReference type="Proteomes" id="UP000260983"/>
    </source>
</evidence>
<dbReference type="CDD" id="cd08991">
    <property type="entry name" value="GH43_HoAraf43-like"/>
    <property type="match status" value="1"/>
</dbReference>
<keyword evidence="2 10" id="KW-0624">Polysaccharide degradation</keyword>
<feature type="active site" description="Proton donor" evidence="6">
    <location>
        <position position="204"/>
    </location>
</feature>
<dbReference type="PANTHER" id="PTHR43772">
    <property type="entry name" value="ENDO-1,4-BETA-XYLANASE"/>
    <property type="match status" value="1"/>
</dbReference>
<evidence type="ECO:0000256" key="9">
    <source>
        <dbReference type="SAM" id="SignalP"/>
    </source>
</evidence>
<feature type="signal peptide" evidence="9">
    <location>
        <begin position="1"/>
        <end position="22"/>
    </location>
</feature>
<dbReference type="GO" id="GO:0045493">
    <property type="term" value="P:xylan catabolic process"/>
    <property type="evidence" value="ECO:0007669"/>
    <property type="project" value="UniProtKB-KW"/>
</dbReference>
<dbReference type="Gene3D" id="2.115.10.20">
    <property type="entry name" value="Glycosyl hydrolase domain, family 43"/>
    <property type="match status" value="1"/>
</dbReference>
<evidence type="ECO:0000256" key="5">
    <source>
        <dbReference type="ARBA" id="ARBA00023295"/>
    </source>
</evidence>
<evidence type="ECO:0000256" key="7">
    <source>
        <dbReference type="PIRSR" id="PIRSR606710-2"/>
    </source>
</evidence>
<feature type="active site" description="Proton acceptor" evidence="6">
    <location>
        <position position="44"/>
    </location>
</feature>
<accession>A0A3E5AY11</accession>
<dbReference type="InterPro" id="IPR023296">
    <property type="entry name" value="Glyco_hydro_beta-prop_sf"/>
</dbReference>
<feature type="chain" id="PRO_5017707339" evidence="9">
    <location>
        <begin position="23"/>
        <end position="321"/>
    </location>
</feature>
<dbReference type="PANTHER" id="PTHR43772:SF2">
    <property type="entry name" value="PUTATIVE (AFU_ORTHOLOGUE AFUA_2G04480)-RELATED"/>
    <property type="match status" value="1"/>
</dbReference>
<dbReference type="InterPro" id="IPR052176">
    <property type="entry name" value="Glycosyl_Hydrlase_43_Enz"/>
</dbReference>
<gene>
    <name evidence="10" type="ORF">DXB65_23440</name>
</gene>
<dbReference type="Proteomes" id="UP000260983">
    <property type="component" value="Unassembled WGS sequence"/>
</dbReference>
<proteinExistence type="inferred from homology"/>
<evidence type="ECO:0000256" key="4">
    <source>
        <dbReference type="ARBA" id="ARBA00023277"/>
    </source>
</evidence>
<dbReference type="PROSITE" id="PS51257">
    <property type="entry name" value="PROKAR_LIPOPROTEIN"/>
    <property type="match status" value="1"/>
</dbReference>
<sequence>MKKNLVFICLLILGTLVSCQSASSKKDADNTATNDVKAPVPLGDPFIMLHDGVYYAYGTHSGEGIEVYTSDDLLTWKYKGIALNKKDSWADRWFWAPEVYAVNGKFYMYYSADEHICVAIADSPAGPFVQEKKEPMITDEKCIDNSLFIDDDGTPYLTFVRFNDGNNIWIAELEKDLVTIKKETMHPCLHVSQEWEEVWPRVNEGSFIVKRNGLYYMSYSANSYESPFYGVGCATATDLMGTWSKYDENPLLQKPGELVGVGHSAMFTDKAGKLRIVYHAHKDKEKIHPRAMYIGEVSFENANGVDRMRISKEYIIPELVK</sequence>
<dbReference type="RefSeq" id="WP_117725753.1">
    <property type="nucleotide sequence ID" value="NZ_QSUL01000030.1"/>
</dbReference>
<reference evidence="10 11" key="1">
    <citation type="submission" date="2018-08" db="EMBL/GenBank/DDBJ databases">
        <title>A genome reference for cultivated species of the human gut microbiota.</title>
        <authorList>
            <person name="Zou Y."/>
            <person name="Xue W."/>
            <person name="Luo G."/>
        </authorList>
    </citation>
    <scope>NUCLEOTIDE SEQUENCE [LARGE SCALE GENOMIC DNA]</scope>
    <source>
        <strain evidence="10 11">OM05-15BH</strain>
    </source>
</reference>
<keyword evidence="4" id="KW-0119">Carbohydrate metabolism</keyword>
<dbReference type="AlphaFoldDB" id="A0A3E5AY11"/>
<keyword evidence="2 10" id="KW-0858">Xylan degradation</keyword>